<gene>
    <name evidence="6" type="ORF">LODBEIA_P39960</name>
</gene>
<keyword evidence="2" id="KW-1015">Disulfide bond</keyword>
<sequence>MLLLRQTVSLLILLPTTISFKLDFQIHQVQHDKSLAKRDVTAPFRLDKNVYLTQLELGSNHDRVTVSLDTGSPDLWVMSKSAQCFNVSDFHTLSRPHIPELFDDLDSQYSCTANGTFDYQASATFQEKKVEPDFRAGFADGSAATGIWGVDDVHLGGDVTLRELKFGIANASSIDVGILGLGPQPENERGFVALLKEQGVINRTMYSIYMNSSSGSIVFGSELDESKYAAGQMATASMDQNVGVDVSEVSIDGRTVSAGEKVKVLFDTGSTFSTMPHDWIKILGESLNGTYDEDQMAYQVSCEMEHDAKNFTFKIDSEPEMSLPIRNLIVRAGGGTSCYLGIMDESLIGGAIFGADILQHFYTVYDLQEEELSIAPLKLGASASSDAGSGASSSTGSGATESSRSHSGASATLRVYCISMIPLSIYIFFIY</sequence>
<dbReference type="Gene3D" id="2.40.70.10">
    <property type="entry name" value="Acid Proteases"/>
    <property type="match status" value="2"/>
</dbReference>
<dbReference type="PROSITE" id="PS51767">
    <property type="entry name" value="PEPTIDASE_A1"/>
    <property type="match status" value="1"/>
</dbReference>
<feature type="compositionally biased region" description="Low complexity" evidence="3">
    <location>
        <begin position="385"/>
        <end position="402"/>
    </location>
</feature>
<evidence type="ECO:0000256" key="4">
    <source>
        <dbReference type="SAM" id="SignalP"/>
    </source>
</evidence>
<comment type="similarity">
    <text evidence="1">Belongs to the peptidase A1 family.</text>
</comment>
<name>A0ABP0ZR04_9ASCO</name>
<dbReference type="InterPro" id="IPR021109">
    <property type="entry name" value="Peptidase_aspartic_dom_sf"/>
</dbReference>
<dbReference type="EMBL" id="OZ022409">
    <property type="protein sequence ID" value="CAK9439896.1"/>
    <property type="molecule type" value="Genomic_DNA"/>
</dbReference>
<dbReference type="PRINTS" id="PR00792">
    <property type="entry name" value="PEPSIN"/>
</dbReference>
<feature type="chain" id="PRO_5045902060" description="Peptidase A1 domain-containing protein" evidence="4">
    <location>
        <begin position="20"/>
        <end position="431"/>
    </location>
</feature>
<dbReference type="SUPFAM" id="SSF50630">
    <property type="entry name" value="Acid proteases"/>
    <property type="match status" value="1"/>
</dbReference>
<feature type="region of interest" description="Disordered" evidence="3">
    <location>
        <begin position="385"/>
        <end position="405"/>
    </location>
</feature>
<accession>A0ABP0ZR04</accession>
<organism evidence="6 7">
    <name type="scientific">Lodderomyces beijingensis</name>
    <dbReference type="NCBI Taxonomy" id="1775926"/>
    <lineage>
        <taxon>Eukaryota</taxon>
        <taxon>Fungi</taxon>
        <taxon>Dikarya</taxon>
        <taxon>Ascomycota</taxon>
        <taxon>Saccharomycotina</taxon>
        <taxon>Pichiomycetes</taxon>
        <taxon>Debaryomycetaceae</taxon>
        <taxon>Candida/Lodderomyces clade</taxon>
        <taxon>Lodderomyces</taxon>
    </lineage>
</organism>
<evidence type="ECO:0000256" key="2">
    <source>
        <dbReference type="ARBA" id="ARBA00023157"/>
    </source>
</evidence>
<dbReference type="PANTHER" id="PTHR47966:SF65">
    <property type="entry name" value="ASPARTIC-TYPE ENDOPEPTIDASE"/>
    <property type="match status" value="1"/>
</dbReference>
<dbReference type="Pfam" id="PF00026">
    <property type="entry name" value="Asp"/>
    <property type="match status" value="1"/>
</dbReference>
<reference evidence="6 7" key="1">
    <citation type="submission" date="2024-03" db="EMBL/GenBank/DDBJ databases">
        <authorList>
            <person name="Brejova B."/>
        </authorList>
    </citation>
    <scope>NUCLEOTIDE SEQUENCE [LARGE SCALE GENOMIC DNA]</scope>
    <source>
        <strain evidence="6 7">CBS 14171</strain>
    </source>
</reference>
<proteinExistence type="inferred from homology"/>
<evidence type="ECO:0000259" key="5">
    <source>
        <dbReference type="PROSITE" id="PS51767"/>
    </source>
</evidence>
<dbReference type="Proteomes" id="UP001497383">
    <property type="component" value="Chromosome 5"/>
</dbReference>
<feature type="signal peptide" evidence="4">
    <location>
        <begin position="1"/>
        <end position="19"/>
    </location>
</feature>
<dbReference type="InterPro" id="IPR001461">
    <property type="entry name" value="Aspartic_peptidase_A1"/>
</dbReference>
<dbReference type="RefSeq" id="XP_066830934.1">
    <property type="nucleotide sequence ID" value="XM_066974167.1"/>
</dbReference>
<evidence type="ECO:0000256" key="1">
    <source>
        <dbReference type="ARBA" id="ARBA00007447"/>
    </source>
</evidence>
<evidence type="ECO:0000313" key="6">
    <source>
        <dbReference type="EMBL" id="CAK9439896.1"/>
    </source>
</evidence>
<evidence type="ECO:0000256" key="3">
    <source>
        <dbReference type="SAM" id="MobiDB-lite"/>
    </source>
</evidence>
<dbReference type="InterPro" id="IPR033121">
    <property type="entry name" value="PEPTIDASE_A1"/>
</dbReference>
<feature type="domain" description="Peptidase A1" evidence="5">
    <location>
        <begin position="51"/>
        <end position="375"/>
    </location>
</feature>
<keyword evidence="4" id="KW-0732">Signal</keyword>
<evidence type="ECO:0000313" key="7">
    <source>
        <dbReference type="Proteomes" id="UP001497383"/>
    </source>
</evidence>
<keyword evidence="7" id="KW-1185">Reference proteome</keyword>
<dbReference type="PANTHER" id="PTHR47966">
    <property type="entry name" value="BETA-SITE APP-CLEAVING ENZYME, ISOFORM A-RELATED"/>
    <property type="match status" value="1"/>
</dbReference>
<protein>
    <recommendedName>
        <fullName evidence="5">Peptidase A1 domain-containing protein</fullName>
    </recommendedName>
</protein>
<dbReference type="GeneID" id="92209192"/>